<organism evidence="1 2">
    <name type="scientific">Geotrichum galactomycetum</name>
    <dbReference type="NCBI Taxonomy" id="27317"/>
    <lineage>
        <taxon>Eukaryota</taxon>
        <taxon>Fungi</taxon>
        <taxon>Dikarya</taxon>
        <taxon>Ascomycota</taxon>
        <taxon>Saccharomycotina</taxon>
        <taxon>Dipodascomycetes</taxon>
        <taxon>Dipodascales</taxon>
        <taxon>Dipodascaceae</taxon>
        <taxon>Geotrichum</taxon>
    </lineage>
</organism>
<comment type="caution">
    <text evidence="1">The sequence shown here is derived from an EMBL/GenBank/DDBJ whole genome shotgun (WGS) entry which is preliminary data.</text>
</comment>
<gene>
    <name evidence="1" type="ORF">D0Z00_004165</name>
</gene>
<keyword evidence="2" id="KW-1185">Reference proteome</keyword>
<evidence type="ECO:0000313" key="2">
    <source>
        <dbReference type="Proteomes" id="UP000744676"/>
    </source>
</evidence>
<protein>
    <submittedName>
        <fullName evidence="1">Uncharacterized protein</fullName>
    </submittedName>
</protein>
<reference evidence="1 2" key="1">
    <citation type="journal article" date="2020" name="Front. Microbiol.">
        <title>Phenotypic and Genetic Characterization of the Cheese Ripening Yeast Geotrichum candidum.</title>
        <authorList>
            <person name="Perkins V."/>
            <person name="Vignola S."/>
            <person name="Lessard M.H."/>
            <person name="Plante P.L."/>
            <person name="Corbeil J."/>
            <person name="Dugat-Bony E."/>
            <person name="Frenette M."/>
            <person name="Labrie S."/>
        </authorList>
    </citation>
    <scope>NUCLEOTIDE SEQUENCE [LARGE SCALE GENOMIC DNA]</scope>
    <source>
        <strain evidence="1 2">LMA-1147</strain>
    </source>
</reference>
<evidence type="ECO:0000313" key="1">
    <source>
        <dbReference type="EMBL" id="KAF5093236.1"/>
    </source>
</evidence>
<dbReference type="EMBL" id="QVQA01000260">
    <property type="protein sequence ID" value="KAF5093236.1"/>
    <property type="molecule type" value="Genomic_DNA"/>
</dbReference>
<proteinExistence type="predicted"/>
<dbReference type="Proteomes" id="UP000744676">
    <property type="component" value="Unassembled WGS sequence"/>
</dbReference>
<sequence>MARGPDGRPLKSKTWTWAKLAVLKHALLAFPEAKHFWYLDAHAMVTDFSVSVTDRFVNEEALDSIMMRDAPLKLALPATAMKSDMDENEETYHYGDTTTSVKTYKHTQPQNTHLVITQGRTGVNTASFLLTNLDHEGGREYAHALLDHWRDPLSRSYQGYRTRETAALGHILRWHPSFLARTALVPTTQLAPLTPKSLWGLDTAWEIDEYNRLAYNKEDESQFVAVLMACQYGSTQECLEEIISL</sequence>
<name>A0ACB6UZ56_9ASCO</name>
<accession>A0ACB6UZ56</accession>